<dbReference type="AlphaFoldDB" id="B5YLB2"/>
<dbReference type="InParanoid" id="B5YLB2"/>
<dbReference type="GO" id="GO:0004540">
    <property type="term" value="F:RNA nuclease activity"/>
    <property type="evidence" value="ECO:0007669"/>
    <property type="project" value="InterPro"/>
</dbReference>
<dbReference type="NCBIfam" id="NF047751">
    <property type="entry name" value="HepT_toxin"/>
    <property type="match status" value="1"/>
</dbReference>
<evidence type="ECO:0000256" key="2">
    <source>
        <dbReference type="ARBA" id="ARBA00022722"/>
    </source>
</evidence>
<dbReference type="PATRIC" id="fig|289376.4.peg.1182"/>
<keyword evidence="1" id="KW-1277">Toxin-antitoxin system</keyword>
<keyword evidence="6" id="KW-1185">Reference proteome</keyword>
<dbReference type="OrthoDB" id="9796612at2"/>
<evidence type="ECO:0000256" key="3">
    <source>
        <dbReference type="ARBA" id="ARBA00022801"/>
    </source>
</evidence>
<protein>
    <recommendedName>
        <fullName evidence="7">DUF86 domain-containing protein</fullName>
    </recommendedName>
</protein>
<dbReference type="Gene3D" id="1.20.120.580">
    <property type="entry name" value="bsu32300-like"/>
    <property type="match status" value="1"/>
</dbReference>
<proteinExistence type="inferred from homology"/>
<evidence type="ECO:0000313" key="5">
    <source>
        <dbReference type="EMBL" id="ACI20414.1"/>
    </source>
</evidence>
<organism evidence="5 6">
    <name type="scientific">Thermodesulfovibrio yellowstonii (strain ATCC 51303 / DSM 11347 / YP87)</name>
    <dbReference type="NCBI Taxonomy" id="289376"/>
    <lineage>
        <taxon>Bacteria</taxon>
        <taxon>Pseudomonadati</taxon>
        <taxon>Nitrospirota</taxon>
        <taxon>Thermodesulfovibrionia</taxon>
        <taxon>Thermodesulfovibrionales</taxon>
        <taxon>Thermodesulfovibrionaceae</taxon>
        <taxon>Thermodesulfovibrio</taxon>
    </lineage>
</organism>
<dbReference type="KEGG" id="tye:THEYE_A1208"/>
<dbReference type="PANTHER" id="PTHR33397">
    <property type="entry name" value="UPF0331 PROTEIN YUTE"/>
    <property type="match status" value="1"/>
</dbReference>
<evidence type="ECO:0000256" key="1">
    <source>
        <dbReference type="ARBA" id="ARBA00022649"/>
    </source>
</evidence>
<gene>
    <name evidence="5" type="ordered locus">THEYE_A1208</name>
</gene>
<dbReference type="EMBL" id="CP001147">
    <property type="protein sequence ID" value="ACI20414.1"/>
    <property type="molecule type" value="Genomic_DNA"/>
</dbReference>
<dbReference type="GO" id="GO:0016787">
    <property type="term" value="F:hydrolase activity"/>
    <property type="evidence" value="ECO:0007669"/>
    <property type="project" value="UniProtKB-KW"/>
</dbReference>
<dbReference type="eggNOG" id="COG2445">
    <property type="taxonomic scope" value="Bacteria"/>
</dbReference>
<dbReference type="PANTHER" id="PTHR33397:SF3">
    <property type="entry name" value="MRNA NUCLEASE HEPT"/>
    <property type="match status" value="1"/>
</dbReference>
<dbReference type="GO" id="GO:0110001">
    <property type="term" value="C:toxin-antitoxin complex"/>
    <property type="evidence" value="ECO:0007669"/>
    <property type="project" value="InterPro"/>
</dbReference>
<dbReference type="HOGENOM" id="CLU_142825_1_0_0"/>
<dbReference type="RefSeq" id="WP_012545150.1">
    <property type="nucleotide sequence ID" value="NC_011296.1"/>
</dbReference>
<keyword evidence="2" id="KW-0540">Nuclease</keyword>
<keyword evidence="3" id="KW-0378">Hydrolase</keyword>
<dbReference type="InterPro" id="IPR008201">
    <property type="entry name" value="HepT-like"/>
</dbReference>
<evidence type="ECO:0000256" key="4">
    <source>
        <dbReference type="ARBA" id="ARBA00024207"/>
    </source>
</evidence>
<dbReference type="InterPro" id="IPR037038">
    <property type="entry name" value="HepT-like_sf"/>
</dbReference>
<evidence type="ECO:0008006" key="7">
    <source>
        <dbReference type="Google" id="ProtNLM"/>
    </source>
</evidence>
<accession>B5YLB2</accession>
<reference evidence="5 6" key="2">
    <citation type="journal article" date="2015" name="Genome Announc.">
        <title>Genome Sequence of the Sulfate-Reducing Thermophilic Bacterium Thermodesulfovibrio yellowstonii Strain DSM 11347T (Phylum Nitrospirae).</title>
        <authorList>
            <person name="Bhatnagar S."/>
            <person name="Badger J.H."/>
            <person name="Madupu R."/>
            <person name="Khouri H.M."/>
            <person name="O'Connor E.M."/>
            <person name="Robb F.T."/>
            <person name="Ward N.L."/>
            <person name="Eisen J.A."/>
        </authorList>
    </citation>
    <scope>NUCLEOTIDE SEQUENCE [LARGE SCALE GENOMIC DNA]</scope>
    <source>
        <strain evidence="6">ATCC 51303 / DSM 11347 / YP87</strain>
    </source>
</reference>
<name>B5YLB2_THEYD</name>
<dbReference type="EnsemblBacteria" id="ACI20414">
    <property type="protein sequence ID" value="ACI20414"/>
    <property type="gene ID" value="THEYE_A1208"/>
</dbReference>
<evidence type="ECO:0000313" key="6">
    <source>
        <dbReference type="Proteomes" id="UP000000718"/>
    </source>
</evidence>
<dbReference type="InterPro" id="IPR052379">
    <property type="entry name" value="Type_VII_TA_RNase"/>
</dbReference>
<dbReference type="Proteomes" id="UP000000718">
    <property type="component" value="Chromosome"/>
</dbReference>
<dbReference type="STRING" id="289376.THEYE_A1208"/>
<comment type="similarity">
    <text evidence="4">Belongs to the HepT RNase toxin family.</text>
</comment>
<dbReference type="Pfam" id="PF01934">
    <property type="entry name" value="HepT-like"/>
    <property type="match status" value="1"/>
</dbReference>
<reference evidence="6" key="1">
    <citation type="submission" date="2008-08" db="EMBL/GenBank/DDBJ databases">
        <title>The complete genome sequence of Thermodesulfovibrio yellowstonii strain ATCC 51303 / DSM 11347 / YP87.</title>
        <authorList>
            <person name="Dodson R.J."/>
            <person name="Durkin A.S."/>
            <person name="Wu M."/>
            <person name="Eisen J."/>
            <person name="Sutton G."/>
        </authorList>
    </citation>
    <scope>NUCLEOTIDE SEQUENCE [LARGE SCALE GENOMIC DNA]</scope>
    <source>
        <strain evidence="6">ATCC 51303 / DSM 11347 / YP87</strain>
    </source>
</reference>
<sequence length="150" mass="17852">MVISSLNIKRIVDLIGFIEECLNELKIFQSISEEEFLSDKRNPAYVESYLRRTLEAMFDISRHILAKTYGYKELEYKKIAKELGNKGVVNQELSEKLFLMAGYRNRMVHFYREITPSELFNIVRNNLTDVEEFIRQIKHFIESYSKEIKL</sequence>